<proteinExistence type="predicted"/>
<protein>
    <submittedName>
        <fullName evidence="1">Uncharacterized protein</fullName>
    </submittedName>
</protein>
<organism evidence="1">
    <name type="scientific">Arion vulgaris</name>
    <dbReference type="NCBI Taxonomy" id="1028688"/>
    <lineage>
        <taxon>Eukaryota</taxon>
        <taxon>Metazoa</taxon>
        <taxon>Spiralia</taxon>
        <taxon>Lophotrochozoa</taxon>
        <taxon>Mollusca</taxon>
        <taxon>Gastropoda</taxon>
        <taxon>Heterobranchia</taxon>
        <taxon>Euthyneura</taxon>
        <taxon>Panpulmonata</taxon>
        <taxon>Eupulmonata</taxon>
        <taxon>Stylommatophora</taxon>
        <taxon>Helicina</taxon>
        <taxon>Arionoidea</taxon>
        <taxon>Arionidae</taxon>
        <taxon>Arion</taxon>
    </lineage>
</organism>
<reference evidence="1" key="1">
    <citation type="submission" date="2014-12" db="EMBL/GenBank/DDBJ databases">
        <title>Insight into the proteome of Arion vulgaris.</title>
        <authorList>
            <person name="Aradska J."/>
            <person name="Bulat T."/>
            <person name="Smidak R."/>
            <person name="Sarate P."/>
            <person name="Gangsoo J."/>
            <person name="Sialana F."/>
            <person name="Bilban M."/>
            <person name="Lubec G."/>
        </authorList>
    </citation>
    <scope>NUCLEOTIDE SEQUENCE</scope>
    <source>
        <tissue evidence="1">Skin</tissue>
    </source>
</reference>
<name>A0A0B6YKL2_9EUPU</name>
<gene>
    <name evidence="1" type="primary">ORF28429</name>
</gene>
<dbReference type="EMBL" id="HACG01009888">
    <property type="protein sequence ID" value="CEK56753.1"/>
    <property type="molecule type" value="Transcribed_RNA"/>
</dbReference>
<feature type="non-terminal residue" evidence="1">
    <location>
        <position position="1"/>
    </location>
</feature>
<accession>A0A0B6YKL2</accession>
<evidence type="ECO:0000313" key="1">
    <source>
        <dbReference type="EMBL" id="CEK56753.1"/>
    </source>
</evidence>
<dbReference type="AlphaFoldDB" id="A0A0B6YKL2"/>
<feature type="non-terminal residue" evidence="1">
    <location>
        <position position="82"/>
    </location>
</feature>
<sequence>RDSVERETNRNKHHEINEVYLSNMPIENNVSNLQASSGKNTGEVITINTFAEVTSASKYYTENGQSLEQKKKPILDQRFEHL</sequence>